<dbReference type="PANTHER" id="PTHR46732">
    <property type="entry name" value="ATP-DEPENDENT PROTEASE LA (LON) DOMAIN PROTEIN"/>
    <property type="match status" value="1"/>
</dbReference>
<organism evidence="2 3">
    <name type="scientific">Lapillicoccus jejuensis</name>
    <dbReference type="NCBI Taxonomy" id="402171"/>
    <lineage>
        <taxon>Bacteria</taxon>
        <taxon>Bacillati</taxon>
        <taxon>Actinomycetota</taxon>
        <taxon>Actinomycetes</taxon>
        <taxon>Micrococcales</taxon>
        <taxon>Intrasporangiaceae</taxon>
        <taxon>Lapillicoccus</taxon>
    </lineage>
</organism>
<sequence length="223" mass="24089">MERLPLFPLGTVLVPGAPLGLQIFEPRYIAMLTDLLGEEAQEVGVTPEFGVVCIRRGFEVGEGIRDVHEVGTVARIRQVGLIGENVFGLVAVGTDRFRLHGLDETAATPYLSGLVERLDEPVGDEERATALSDQVVAAVITQLDARGEALSDDGRPPDDPTGVSWWAPQVLELEPSEAQLLLAAPDTETRLGMVLRTAKRETQLETDLGVTMAPRFGPPASWN</sequence>
<dbReference type="PANTHER" id="PTHR46732:SF8">
    <property type="entry name" value="ATP-DEPENDENT PROTEASE LA (LON) DOMAIN PROTEIN"/>
    <property type="match status" value="1"/>
</dbReference>
<feature type="domain" description="Lon N-terminal" evidence="1">
    <location>
        <begin position="1"/>
        <end position="202"/>
    </location>
</feature>
<dbReference type="EMBL" id="VFMN01000001">
    <property type="protein sequence ID" value="TQJ08627.1"/>
    <property type="molecule type" value="Genomic_DNA"/>
</dbReference>
<dbReference type="PROSITE" id="PS51787">
    <property type="entry name" value="LON_N"/>
    <property type="match status" value="1"/>
</dbReference>
<protein>
    <recommendedName>
        <fullName evidence="1">Lon N-terminal domain-containing protein</fullName>
    </recommendedName>
</protein>
<evidence type="ECO:0000313" key="2">
    <source>
        <dbReference type="EMBL" id="TQJ08627.1"/>
    </source>
</evidence>
<dbReference type="AlphaFoldDB" id="A0A542DZU4"/>
<accession>A0A542DZU4</accession>
<dbReference type="Gene3D" id="2.30.130.40">
    <property type="entry name" value="LON domain-like"/>
    <property type="match status" value="1"/>
</dbReference>
<dbReference type="InterPro" id="IPR046336">
    <property type="entry name" value="Lon_prtase_N_sf"/>
</dbReference>
<comment type="caution">
    <text evidence="2">The sequence shown here is derived from an EMBL/GenBank/DDBJ whole genome shotgun (WGS) entry which is preliminary data.</text>
</comment>
<dbReference type="SMART" id="SM00464">
    <property type="entry name" value="LON"/>
    <property type="match status" value="1"/>
</dbReference>
<proteinExistence type="predicted"/>
<gene>
    <name evidence="2" type="ORF">FB458_1718</name>
</gene>
<dbReference type="InterPro" id="IPR015947">
    <property type="entry name" value="PUA-like_sf"/>
</dbReference>
<dbReference type="Proteomes" id="UP000317893">
    <property type="component" value="Unassembled WGS sequence"/>
</dbReference>
<keyword evidence="3" id="KW-1185">Reference proteome</keyword>
<dbReference type="SUPFAM" id="SSF88697">
    <property type="entry name" value="PUA domain-like"/>
    <property type="match status" value="1"/>
</dbReference>
<dbReference type="Pfam" id="PF02190">
    <property type="entry name" value="LON_substr_bdg"/>
    <property type="match status" value="1"/>
</dbReference>
<evidence type="ECO:0000259" key="1">
    <source>
        <dbReference type="PROSITE" id="PS51787"/>
    </source>
</evidence>
<name>A0A542DZU4_9MICO</name>
<evidence type="ECO:0000313" key="3">
    <source>
        <dbReference type="Proteomes" id="UP000317893"/>
    </source>
</evidence>
<reference evidence="2 3" key="1">
    <citation type="submission" date="2019-06" db="EMBL/GenBank/DDBJ databases">
        <title>Sequencing the genomes of 1000 actinobacteria strains.</title>
        <authorList>
            <person name="Klenk H.-P."/>
        </authorList>
    </citation>
    <scope>NUCLEOTIDE SEQUENCE [LARGE SCALE GENOMIC DNA]</scope>
    <source>
        <strain evidence="2 3">DSM 18607</strain>
    </source>
</reference>
<dbReference type="InterPro" id="IPR003111">
    <property type="entry name" value="Lon_prtase_N"/>
</dbReference>
<dbReference type="RefSeq" id="WP_170185606.1">
    <property type="nucleotide sequence ID" value="NZ_BAAAPR010000004.1"/>
</dbReference>